<dbReference type="GO" id="GO:0005759">
    <property type="term" value="C:mitochondrial matrix"/>
    <property type="evidence" value="ECO:0007669"/>
    <property type="project" value="TreeGrafter"/>
</dbReference>
<dbReference type="Gene3D" id="1.10.8.100">
    <property type="entry name" value="Ribosomal RNA adenine dimethylase-like, domain 2"/>
    <property type="match status" value="1"/>
</dbReference>
<evidence type="ECO:0000313" key="10">
    <source>
        <dbReference type="Proteomes" id="UP001388673"/>
    </source>
</evidence>
<dbReference type="GO" id="GO:0003723">
    <property type="term" value="F:RNA binding"/>
    <property type="evidence" value="ECO:0007669"/>
    <property type="project" value="UniProtKB-KW"/>
</dbReference>
<dbReference type="InterPro" id="IPR029063">
    <property type="entry name" value="SAM-dependent_MTases_sf"/>
</dbReference>
<dbReference type="GO" id="GO:0000179">
    <property type="term" value="F:rRNA (adenine-N6,N6-)-dimethyltransferase activity"/>
    <property type="evidence" value="ECO:0007669"/>
    <property type="project" value="TreeGrafter"/>
</dbReference>
<dbReference type="PANTHER" id="PTHR11727:SF17">
    <property type="entry name" value="DIMETHYLADENOSINE TRANSFERASE 1, MITOCHONDRIAL"/>
    <property type="match status" value="1"/>
</dbReference>
<comment type="similarity">
    <text evidence="7">Belongs to the class I-like SAM-binding methyltransferase superfamily. rRNA adenine N(6)-methyltransferase family.</text>
</comment>
<comment type="caution">
    <text evidence="9">The sequence shown here is derived from an EMBL/GenBank/DDBJ whole genome shotgun (WGS) entry which is preliminary data.</text>
</comment>
<keyword evidence="5" id="KW-0694">RNA-binding</keyword>
<evidence type="ECO:0000256" key="7">
    <source>
        <dbReference type="RuleBase" id="RU362106"/>
    </source>
</evidence>
<accession>A0AAW0Z6P3</accession>
<evidence type="ECO:0000256" key="6">
    <source>
        <dbReference type="ARBA" id="ARBA00024915"/>
    </source>
</evidence>
<dbReference type="PANTHER" id="PTHR11727">
    <property type="entry name" value="DIMETHYLADENOSINE TRANSFERASE"/>
    <property type="match status" value="1"/>
</dbReference>
<comment type="subcellular location">
    <subcellularLocation>
        <location evidence="1">Mitochondrion</location>
    </subcellularLocation>
</comment>
<dbReference type="InterPro" id="IPR001737">
    <property type="entry name" value="KsgA/Erm"/>
</dbReference>
<dbReference type="GO" id="GO:0006391">
    <property type="term" value="P:transcription initiation at mitochondrial promoter"/>
    <property type="evidence" value="ECO:0007669"/>
    <property type="project" value="TreeGrafter"/>
</dbReference>
<dbReference type="GO" id="GO:0034246">
    <property type="term" value="F:mitochondrial transcription factor activity"/>
    <property type="evidence" value="ECO:0007669"/>
    <property type="project" value="TreeGrafter"/>
</dbReference>
<dbReference type="RefSeq" id="XP_066806101.1">
    <property type="nucleotide sequence ID" value="XM_066943559.1"/>
</dbReference>
<comment type="function">
    <text evidence="6">Mitochondrial transcription factor that confers selective promoter recognition on the core subunit of the yeast mitochondrial RNA polymerase. Interacts with DNA in a non-specific manner.</text>
</comment>
<protein>
    <recommendedName>
        <fullName evidence="7">rRNA adenine N(6)-methyltransferase</fullName>
        <ecNumber evidence="7">2.1.1.-</ecNumber>
    </recommendedName>
</protein>
<keyword evidence="10" id="KW-1185">Reference proteome</keyword>
<evidence type="ECO:0000256" key="2">
    <source>
        <dbReference type="ARBA" id="ARBA00022603"/>
    </source>
</evidence>
<name>A0AAW0Z6P3_9TREE</name>
<evidence type="ECO:0000256" key="5">
    <source>
        <dbReference type="ARBA" id="ARBA00022884"/>
    </source>
</evidence>
<evidence type="ECO:0000256" key="3">
    <source>
        <dbReference type="ARBA" id="ARBA00022679"/>
    </source>
</evidence>
<dbReference type="Proteomes" id="UP001388673">
    <property type="component" value="Unassembled WGS sequence"/>
</dbReference>
<keyword evidence="4 7" id="KW-0949">S-adenosyl-L-methionine</keyword>
<dbReference type="EC" id="2.1.1.-" evidence="7"/>
<dbReference type="Gene3D" id="3.40.50.150">
    <property type="entry name" value="Vaccinia Virus protein VP39"/>
    <property type="match status" value="2"/>
</dbReference>
<dbReference type="SUPFAM" id="SSF53335">
    <property type="entry name" value="S-adenosyl-L-methionine-dependent methyltransferases"/>
    <property type="match status" value="1"/>
</dbReference>
<dbReference type="EMBL" id="JBCAWK010000001">
    <property type="protein sequence ID" value="KAK8869855.1"/>
    <property type="molecule type" value="Genomic_DNA"/>
</dbReference>
<evidence type="ECO:0000256" key="8">
    <source>
        <dbReference type="SAM" id="MobiDB-lite"/>
    </source>
</evidence>
<reference evidence="9 10" key="1">
    <citation type="journal article" date="2024" name="bioRxiv">
        <title>Comparative genomics of Cryptococcus and Kwoniella reveals pathogenesis evolution and contrasting karyotype dynamics via intercentromeric recombination or chromosome fusion.</title>
        <authorList>
            <person name="Coelho M.A."/>
            <person name="David-Palma M."/>
            <person name="Shea T."/>
            <person name="Bowers K."/>
            <person name="McGinley-Smith S."/>
            <person name="Mohammad A.W."/>
            <person name="Gnirke A."/>
            <person name="Yurkov A.M."/>
            <person name="Nowrousian M."/>
            <person name="Sun S."/>
            <person name="Cuomo C.A."/>
            <person name="Heitman J."/>
        </authorList>
    </citation>
    <scope>NUCLEOTIDE SEQUENCE [LARGE SCALE GENOMIC DNA]</scope>
    <source>
        <strain evidence="9 10">CBS 13917</strain>
    </source>
</reference>
<feature type="region of interest" description="Disordered" evidence="8">
    <location>
        <begin position="93"/>
        <end position="142"/>
    </location>
</feature>
<sequence length="531" mass="58861">MPPRPRLPPLPSSTRWSAHFPARYLPVSPDKNTIRKSFGRVLLANPYLADKFVRAMGIREGEVIIEHYAGVGGLTRSLLSGGDAVGEAQKWRVEDMSKPQSQDEVVGTTSSKSKATKSFPRWIDDLPKNPSTSSTSESSDEFVRPKLVVASEGSSELIIRGYDYSSTSLTPPVRFTVQEQIRGRLVSDDLTGATVHTVPVYPSSHDPSLLLSHSTVYVWPTLPSQLSDPLISPHLEMYDPAAAPGPDATKRPWSAEPPKITMVCQVPDSAIGEQLVAQWVGSAVGDLGQERTWVWQWGRVKMALLVGKSLYDRIVAKPGDLIHCKLSILTQALFDITPLPPYHHVKNVDKQSKIVTDRPVKIMSKVAKSSHPPVRLPPFSPLQIPADLPKTVTYPTDFYPKSNKDASSSSPLPRPTLLGLMLTPKLESPILASQKDAWDYVMRRLFVRDTLTLGEGFSNLSFGSSSLLPLIESEGDEYRGIPVDRRRVVRELEVEEWARIVDVFDKWAFKPENLILDSGTGEEFSRELGQD</sequence>
<keyword evidence="2 7" id="KW-0489">Methyltransferase</keyword>
<proteinExistence type="inferred from homology"/>
<organism evidence="9 10">
    <name type="scientific">Kwoniella newhampshirensis</name>
    <dbReference type="NCBI Taxonomy" id="1651941"/>
    <lineage>
        <taxon>Eukaryota</taxon>
        <taxon>Fungi</taxon>
        <taxon>Dikarya</taxon>
        <taxon>Basidiomycota</taxon>
        <taxon>Agaricomycotina</taxon>
        <taxon>Tremellomycetes</taxon>
        <taxon>Tremellales</taxon>
        <taxon>Cryptococcaceae</taxon>
        <taxon>Kwoniella</taxon>
    </lineage>
</organism>
<feature type="compositionally biased region" description="Low complexity" evidence="8">
    <location>
        <begin position="108"/>
        <end position="118"/>
    </location>
</feature>
<gene>
    <name evidence="9" type="ORF">IAR55_000423</name>
</gene>
<dbReference type="KEGG" id="kne:92177683"/>
<keyword evidence="3 7" id="KW-0808">Transferase</keyword>
<keyword evidence="7" id="KW-0698">rRNA processing</keyword>
<dbReference type="Pfam" id="PF00398">
    <property type="entry name" value="RrnaAD"/>
    <property type="match status" value="1"/>
</dbReference>
<evidence type="ECO:0000256" key="1">
    <source>
        <dbReference type="ARBA" id="ARBA00004173"/>
    </source>
</evidence>
<dbReference type="GeneID" id="92177683"/>
<evidence type="ECO:0000313" key="9">
    <source>
        <dbReference type="EMBL" id="KAK8869855.1"/>
    </source>
</evidence>
<dbReference type="AlphaFoldDB" id="A0AAW0Z6P3"/>
<dbReference type="InterPro" id="IPR023165">
    <property type="entry name" value="rRNA_Ade_diMease-like_C"/>
</dbReference>
<evidence type="ECO:0000256" key="4">
    <source>
        <dbReference type="ARBA" id="ARBA00022691"/>
    </source>
</evidence>